<dbReference type="EMBL" id="BMGC01000004">
    <property type="protein sequence ID" value="GGB22525.1"/>
    <property type="molecule type" value="Genomic_DNA"/>
</dbReference>
<dbReference type="RefSeq" id="WP_188585337.1">
    <property type="nucleotide sequence ID" value="NZ_BMGC01000004.1"/>
</dbReference>
<accession>A0A916T069</accession>
<reference evidence="1" key="2">
    <citation type="submission" date="2020-09" db="EMBL/GenBank/DDBJ databases">
        <authorList>
            <person name="Sun Q."/>
            <person name="Zhou Y."/>
        </authorList>
    </citation>
    <scope>NUCLEOTIDE SEQUENCE</scope>
    <source>
        <strain evidence="1">CGMCC 1.12827</strain>
    </source>
</reference>
<evidence type="ECO:0000313" key="1">
    <source>
        <dbReference type="EMBL" id="GGB22525.1"/>
    </source>
</evidence>
<sequence length="51" mass="5820">MWWLTLPIYAIARAAKVIEERTAGKARQQLAWHLAVQAERSLPHPRADKLG</sequence>
<comment type="caution">
    <text evidence="1">The sequence shown here is derived from an EMBL/GenBank/DDBJ whole genome shotgun (WGS) entry which is preliminary data.</text>
</comment>
<protein>
    <submittedName>
        <fullName evidence="1">Uncharacterized protein</fullName>
    </submittedName>
</protein>
<gene>
    <name evidence="1" type="ORF">GCM10011489_08400</name>
</gene>
<dbReference type="AlphaFoldDB" id="A0A916T069"/>
<organism evidence="1 2">
    <name type="scientific">Gordonia jinhuaensis</name>
    <dbReference type="NCBI Taxonomy" id="1517702"/>
    <lineage>
        <taxon>Bacteria</taxon>
        <taxon>Bacillati</taxon>
        <taxon>Actinomycetota</taxon>
        <taxon>Actinomycetes</taxon>
        <taxon>Mycobacteriales</taxon>
        <taxon>Gordoniaceae</taxon>
        <taxon>Gordonia</taxon>
    </lineage>
</organism>
<dbReference type="Proteomes" id="UP000621454">
    <property type="component" value="Unassembled WGS sequence"/>
</dbReference>
<proteinExistence type="predicted"/>
<name>A0A916T069_9ACTN</name>
<evidence type="ECO:0000313" key="2">
    <source>
        <dbReference type="Proteomes" id="UP000621454"/>
    </source>
</evidence>
<reference evidence="1" key="1">
    <citation type="journal article" date="2014" name="Int. J. Syst. Evol. Microbiol.">
        <title>Complete genome sequence of Corynebacterium casei LMG S-19264T (=DSM 44701T), isolated from a smear-ripened cheese.</title>
        <authorList>
            <consortium name="US DOE Joint Genome Institute (JGI-PGF)"/>
            <person name="Walter F."/>
            <person name="Albersmeier A."/>
            <person name="Kalinowski J."/>
            <person name="Ruckert C."/>
        </authorList>
    </citation>
    <scope>NUCLEOTIDE SEQUENCE</scope>
    <source>
        <strain evidence="1">CGMCC 1.12827</strain>
    </source>
</reference>
<keyword evidence="2" id="KW-1185">Reference proteome</keyword>